<evidence type="ECO:0000256" key="1">
    <source>
        <dbReference type="ARBA" id="ARBA00022603"/>
    </source>
</evidence>
<dbReference type="NCBIfam" id="TIGR00675">
    <property type="entry name" value="dcm"/>
    <property type="match status" value="1"/>
</dbReference>
<reference evidence="8 9" key="1">
    <citation type="submission" date="2024-09" db="EMBL/GenBank/DDBJ databases">
        <title>Floridaenema gen nov. (Aerosakkonemataceae, Aerosakkonematales ord. nov., Cyanobacteria) from benthic tropical and subtropical fresh waters, with the description of four new species.</title>
        <authorList>
            <person name="Moretto J.A."/>
            <person name="Berthold D.E."/>
            <person name="Lefler F.W."/>
            <person name="Huang I.-S."/>
            <person name="Laughinghouse H. IV."/>
        </authorList>
    </citation>
    <scope>NUCLEOTIDE SEQUENCE [LARGE SCALE GENOMIC DNA]</scope>
    <source>
        <strain evidence="8 9">BLCC-F46</strain>
    </source>
</reference>
<dbReference type="Pfam" id="PF00145">
    <property type="entry name" value="DNA_methylase"/>
    <property type="match status" value="1"/>
</dbReference>
<proteinExistence type="inferred from homology"/>
<dbReference type="Gene3D" id="3.90.120.10">
    <property type="entry name" value="DNA Methylase, subunit A, domain 2"/>
    <property type="match status" value="1"/>
</dbReference>
<dbReference type="RefSeq" id="WP_413270060.1">
    <property type="nucleotide sequence ID" value="NZ_JBHFNQ010000065.1"/>
</dbReference>
<dbReference type="PANTHER" id="PTHR10629:SF52">
    <property type="entry name" value="DNA (CYTOSINE-5)-METHYLTRANSFERASE 1"/>
    <property type="match status" value="1"/>
</dbReference>
<evidence type="ECO:0000256" key="7">
    <source>
        <dbReference type="RuleBase" id="RU000417"/>
    </source>
</evidence>
<gene>
    <name evidence="8" type="ORF">ACE1CC_08610</name>
</gene>
<organism evidence="8 9">
    <name type="scientific">Floridaenema aerugineum BLCC-F46</name>
    <dbReference type="NCBI Taxonomy" id="3153654"/>
    <lineage>
        <taxon>Bacteria</taxon>
        <taxon>Bacillati</taxon>
        <taxon>Cyanobacteriota</taxon>
        <taxon>Cyanophyceae</taxon>
        <taxon>Oscillatoriophycideae</taxon>
        <taxon>Aerosakkonematales</taxon>
        <taxon>Aerosakkonemataceae</taxon>
        <taxon>Floridanema</taxon>
        <taxon>Floridanema aerugineum</taxon>
    </lineage>
</organism>
<dbReference type="SUPFAM" id="SSF53335">
    <property type="entry name" value="S-adenosyl-L-methionine-dependent methyltransferases"/>
    <property type="match status" value="1"/>
</dbReference>
<keyword evidence="1 5" id="KW-0489">Methyltransferase</keyword>
<dbReference type="PRINTS" id="PR00105">
    <property type="entry name" value="C5METTRFRASE"/>
</dbReference>
<dbReference type="EMBL" id="JBHFNQ010000065">
    <property type="protein sequence ID" value="MFB2876944.1"/>
    <property type="molecule type" value="Genomic_DNA"/>
</dbReference>
<dbReference type="InterPro" id="IPR001525">
    <property type="entry name" value="C5_MeTfrase"/>
</dbReference>
<dbReference type="PROSITE" id="PS00094">
    <property type="entry name" value="C5_MTASE_1"/>
    <property type="match status" value="1"/>
</dbReference>
<dbReference type="InterPro" id="IPR029063">
    <property type="entry name" value="SAM-dependent_MTases_sf"/>
</dbReference>
<keyword evidence="2 5" id="KW-0808">Transferase</keyword>
<evidence type="ECO:0000256" key="6">
    <source>
        <dbReference type="RuleBase" id="RU000416"/>
    </source>
</evidence>
<feature type="active site" evidence="5">
    <location>
        <position position="93"/>
    </location>
</feature>
<protein>
    <recommendedName>
        <fullName evidence="7">Cytosine-specific methyltransferase</fullName>
        <ecNumber evidence="7">2.1.1.37</ecNumber>
    </recommendedName>
</protein>
<dbReference type="PANTHER" id="PTHR10629">
    <property type="entry name" value="CYTOSINE-SPECIFIC METHYLTRANSFERASE"/>
    <property type="match status" value="1"/>
</dbReference>
<dbReference type="InterPro" id="IPR050390">
    <property type="entry name" value="C5-Methyltransferase"/>
</dbReference>
<evidence type="ECO:0000256" key="2">
    <source>
        <dbReference type="ARBA" id="ARBA00022679"/>
    </source>
</evidence>
<comment type="catalytic activity">
    <reaction evidence="7">
        <text>a 2'-deoxycytidine in DNA + S-adenosyl-L-methionine = a 5-methyl-2'-deoxycytidine in DNA + S-adenosyl-L-homocysteine + H(+)</text>
        <dbReference type="Rhea" id="RHEA:13681"/>
        <dbReference type="Rhea" id="RHEA-COMP:11369"/>
        <dbReference type="Rhea" id="RHEA-COMP:11370"/>
        <dbReference type="ChEBI" id="CHEBI:15378"/>
        <dbReference type="ChEBI" id="CHEBI:57856"/>
        <dbReference type="ChEBI" id="CHEBI:59789"/>
        <dbReference type="ChEBI" id="CHEBI:85452"/>
        <dbReference type="ChEBI" id="CHEBI:85454"/>
        <dbReference type="EC" id="2.1.1.37"/>
    </reaction>
</comment>
<evidence type="ECO:0000256" key="4">
    <source>
        <dbReference type="ARBA" id="ARBA00022747"/>
    </source>
</evidence>
<dbReference type="Proteomes" id="UP001576774">
    <property type="component" value="Unassembled WGS sequence"/>
</dbReference>
<dbReference type="EC" id="2.1.1.37" evidence="7"/>
<accession>A0ABV4X2F7</accession>
<sequence>MVKKQTKNIFSAVSLFSGAGGMDIGVIQAGFDVLACIEIDPYCCETLRTSISRDQRQTRIIENDIRHIDPEKLMRDLDIKPGELDLLFGGPPCQSFSQIGKRKCLEDDRGMLLFEMTRFADVFRPKVILIEQVKGLLNAPDRSGKIGGVFELLLQQLQNLNYLTNWKTIIAADYGVPQIRERVFIVSTLKPNQFDFPSPTHCPATQSLPLFPLPPYLTVGEAIEGLGKPKSKTEIISENSHVDVTPDGDRRRINGVPEGSYLAKELHLPQSQRGNLAKKDTTKFRRLSRTEPALTLRCGEIFFHPIEDRYLTPREYMRLHGYPDEYLLKGPIKSRSGRVKYLDQHRQIANSVPPPVARILAEAIKRNLECRNSLKSLATR</sequence>
<comment type="caution">
    <text evidence="8">The sequence shown here is derived from an EMBL/GenBank/DDBJ whole genome shotgun (WGS) entry which is preliminary data.</text>
</comment>
<dbReference type="InterPro" id="IPR018117">
    <property type="entry name" value="C5_DNA_meth_AS"/>
</dbReference>
<evidence type="ECO:0000313" key="9">
    <source>
        <dbReference type="Proteomes" id="UP001576774"/>
    </source>
</evidence>
<comment type="similarity">
    <text evidence="5 6">Belongs to the class I-like SAM-binding methyltransferase superfamily. C5-methyltransferase family.</text>
</comment>
<evidence type="ECO:0000313" key="8">
    <source>
        <dbReference type="EMBL" id="MFB2876944.1"/>
    </source>
</evidence>
<keyword evidence="9" id="KW-1185">Reference proteome</keyword>
<name>A0ABV4X2F7_9CYAN</name>
<keyword evidence="3 5" id="KW-0949">S-adenosyl-L-methionine</keyword>
<dbReference type="GO" id="GO:0003886">
    <property type="term" value="F:DNA (cytosine-5-)-methyltransferase activity"/>
    <property type="evidence" value="ECO:0007669"/>
    <property type="project" value="UniProtKB-EC"/>
</dbReference>
<evidence type="ECO:0000256" key="5">
    <source>
        <dbReference type="PROSITE-ProRule" id="PRU01016"/>
    </source>
</evidence>
<dbReference type="GO" id="GO:0032259">
    <property type="term" value="P:methylation"/>
    <property type="evidence" value="ECO:0007669"/>
    <property type="project" value="UniProtKB-KW"/>
</dbReference>
<dbReference type="Gene3D" id="3.40.50.150">
    <property type="entry name" value="Vaccinia Virus protein VP39"/>
    <property type="match status" value="1"/>
</dbReference>
<evidence type="ECO:0000256" key="3">
    <source>
        <dbReference type="ARBA" id="ARBA00022691"/>
    </source>
</evidence>
<dbReference type="PROSITE" id="PS51679">
    <property type="entry name" value="SAM_MT_C5"/>
    <property type="match status" value="1"/>
</dbReference>
<keyword evidence="4" id="KW-0680">Restriction system</keyword>